<keyword evidence="2" id="KW-0255">Endonuclease</keyword>
<dbReference type="Proteomes" id="UP001056708">
    <property type="component" value="Chromosome"/>
</dbReference>
<dbReference type="GO" id="GO:0004519">
    <property type="term" value="F:endonuclease activity"/>
    <property type="evidence" value="ECO:0007669"/>
    <property type="project" value="UniProtKB-KW"/>
</dbReference>
<evidence type="ECO:0000313" key="2">
    <source>
        <dbReference type="EMBL" id="USR90774.1"/>
    </source>
</evidence>
<feature type="domain" description="Putative restriction endonuclease" evidence="1">
    <location>
        <begin position="12"/>
        <end position="76"/>
    </location>
</feature>
<reference evidence="2" key="1">
    <citation type="submission" date="2022-06" db="EMBL/GenBank/DDBJ databases">
        <title>Genome sequence of Phormidium yuhuli AB48 isolated from an industrial photobioreactor environment.</title>
        <authorList>
            <person name="Qiu Y."/>
            <person name="Noonan A.J.C."/>
            <person name="Dofher K."/>
            <person name="Koch M."/>
            <person name="Kieft B."/>
            <person name="Lin X."/>
            <person name="Ziels R.M."/>
            <person name="Hallam S.J."/>
        </authorList>
    </citation>
    <scope>NUCLEOTIDE SEQUENCE</scope>
    <source>
        <strain evidence="2">AB48</strain>
    </source>
</reference>
<dbReference type="Pfam" id="PF05685">
    <property type="entry name" value="Uma2"/>
    <property type="match status" value="1"/>
</dbReference>
<evidence type="ECO:0000259" key="1">
    <source>
        <dbReference type="Pfam" id="PF05685"/>
    </source>
</evidence>
<gene>
    <name evidence="2" type="ORF">NEA10_18440</name>
</gene>
<keyword evidence="2" id="KW-0378">Hydrolase</keyword>
<dbReference type="RefSeq" id="WP_252662798.1">
    <property type="nucleotide sequence ID" value="NZ_CP098611.1"/>
</dbReference>
<organism evidence="2 3">
    <name type="scientific">Phormidium yuhuli AB48</name>
    <dbReference type="NCBI Taxonomy" id="2940671"/>
    <lineage>
        <taxon>Bacteria</taxon>
        <taxon>Bacillati</taxon>
        <taxon>Cyanobacteriota</taxon>
        <taxon>Cyanophyceae</taxon>
        <taxon>Oscillatoriophycideae</taxon>
        <taxon>Oscillatoriales</taxon>
        <taxon>Oscillatoriaceae</taxon>
        <taxon>Phormidium</taxon>
        <taxon>Phormidium yuhuli</taxon>
    </lineage>
</organism>
<accession>A0ABY5ARB1</accession>
<dbReference type="PANTHER" id="PTHR47152:SF1">
    <property type="entry name" value="SLL1186 PROTEIN"/>
    <property type="match status" value="1"/>
</dbReference>
<dbReference type="PANTHER" id="PTHR47152">
    <property type="entry name" value="SLR2084 PROTEIN-RELATED"/>
    <property type="match status" value="1"/>
</dbReference>
<dbReference type="InterPro" id="IPR008538">
    <property type="entry name" value="Uma2"/>
</dbReference>
<name>A0ABY5ARB1_9CYAN</name>
<proteinExistence type="predicted"/>
<keyword evidence="2" id="KW-0540">Nuclease</keyword>
<dbReference type="CDD" id="cd06260">
    <property type="entry name" value="DUF820-like"/>
    <property type="match status" value="1"/>
</dbReference>
<sequence length="115" mass="13909">MGCERFLWRRRRRLRPRYRVRRLAQDPPPDLVVEVDITHTDIAKNQFYAGLGVPEFWRFDGQIWRIYRLESGVYVEGDRSPMFPQVPKDWLYEFLGMAREDEIGAMGWLRDRFSV</sequence>
<evidence type="ECO:0000313" key="3">
    <source>
        <dbReference type="Proteomes" id="UP001056708"/>
    </source>
</evidence>
<protein>
    <submittedName>
        <fullName evidence="2">Uma2 family endonuclease</fullName>
    </submittedName>
</protein>
<dbReference type="EMBL" id="CP098611">
    <property type="protein sequence ID" value="USR90774.1"/>
    <property type="molecule type" value="Genomic_DNA"/>
</dbReference>
<keyword evidence="3" id="KW-1185">Reference proteome</keyword>